<keyword evidence="10" id="KW-0378">Hydrolase</keyword>
<dbReference type="Gene3D" id="1.20.1560.10">
    <property type="entry name" value="ABC transporter type 1, transmembrane domain"/>
    <property type="match status" value="1"/>
</dbReference>
<evidence type="ECO:0000256" key="3">
    <source>
        <dbReference type="ARBA" id="ARBA00022741"/>
    </source>
</evidence>
<dbReference type="EMBL" id="MLJW01000196">
    <property type="protein sequence ID" value="OIQ93967.1"/>
    <property type="molecule type" value="Genomic_DNA"/>
</dbReference>
<dbReference type="Pfam" id="PF00664">
    <property type="entry name" value="ABC_membrane"/>
    <property type="match status" value="1"/>
</dbReference>
<sequence length="599" mass="64144">MTDRNTHSPAAGIGQLRPVLGFLAPYRGRAAAALLALAIGAGAMLALGQGLRLVVDRGFVTGTADELDRALFIMFAIVLVVASATYARFYLVSWLGERVTADLRRAVFAHLLRLSPAQFELARTGELVSRLTNDTTMLETVIGSSVSLALRNSLMLIGSLIMLAVTNARLTLFVVAGVPLVVAPILLFGRRVRRYARLSQDRLADVGSFIDEVLHEVRTVQAYGHEDADRSNFTAYIDVLFATAVARIRQRAGLIATVILLSFSAVGLILWTGGHDVISGRTTPGELSAFIFYAALAAMAVGTISEVVGDLQRAAGATERILELLHTEPGIQAPALAVAMPVPSLGTVEFQDASFSYPSRPGTHALEHFSLAVRAGEKLALVGPSGAGKTTVFQLLLRFYDPHSGVVRIDGVDLRATDPHQARQRIALVPQDPVIFAASVRANVAYGRPAASDAEIIAACHAAHAWEFIEGLPQGLATDLGERGVRLSGGQRQRIAIARAIVSDRPILLLDEATSALDAESERLVQQALEHLMRGRTTLIIAHRLATVKNADRIAVLAAGRLVGLGTHGELVRDNELYAHLSSLQFGREETSGRTSEMP</sequence>
<dbReference type="SUPFAM" id="SSF90123">
    <property type="entry name" value="ABC transporter transmembrane region"/>
    <property type="match status" value="1"/>
</dbReference>
<evidence type="ECO:0000256" key="2">
    <source>
        <dbReference type="ARBA" id="ARBA00022692"/>
    </source>
</evidence>
<dbReference type="GO" id="GO:0016887">
    <property type="term" value="F:ATP hydrolysis activity"/>
    <property type="evidence" value="ECO:0007669"/>
    <property type="project" value="InterPro"/>
</dbReference>
<dbReference type="GO" id="GO:0090374">
    <property type="term" value="P:oligopeptide export from mitochondrion"/>
    <property type="evidence" value="ECO:0007669"/>
    <property type="project" value="TreeGrafter"/>
</dbReference>
<dbReference type="PROSITE" id="PS00211">
    <property type="entry name" value="ABC_TRANSPORTER_1"/>
    <property type="match status" value="1"/>
</dbReference>
<dbReference type="InterPro" id="IPR011527">
    <property type="entry name" value="ABC1_TM_dom"/>
</dbReference>
<accession>A0A1J5RPU9</accession>
<comment type="subcellular location">
    <subcellularLocation>
        <location evidence="1">Membrane</location>
        <topology evidence="1">Multi-pass membrane protein</topology>
    </subcellularLocation>
</comment>
<feature type="domain" description="ABC transmembrane type-1" evidence="9">
    <location>
        <begin position="31"/>
        <end position="313"/>
    </location>
</feature>
<evidence type="ECO:0000256" key="6">
    <source>
        <dbReference type="ARBA" id="ARBA00023136"/>
    </source>
</evidence>
<organism evidence="10">
    <name type="scientific">mine drainage metagenome</name>
    <dbReference type="NCBI Taxonomy" id="410659"/>
    <lineage>
        <taxon>unclassified sequences</taxon>
        <taxon>metagenomes</taxon>
        <taxon>ecological metagenomes</taxon>
    </lineage>
</organism>
<dbReference type="CDD" id="cd18575">
    <property type="entry name" value="ABC_6TM_bac_exporter_ABCB8_10_like"/>
    <property type="match status" value="1"/>
</dbReference>
<dbReference type="PANTHER" id="PTHR43394:SF1">
    <property type="entry name" value="ATP-BINDING CASSETTE SUB-FAMILY B MEMBER 10, MITOCHONDRIAL"/>
    <property type="match status" value="1"/>
</dbReference>
<proteinExistence type="predicted"/>
<dbReference type="InterPro" id="IPR003593">
    <property type="entry name" value="AAA+_ATPase"/>
</dbReference>
<keyword evidence="4 10" id="KW-0067">ATP-binding</keyword>
<gene>
    <name evidence="10" type="ORF">GALL_240620</name>
</gene>
<protein>
    <submittedName>
        <fullName evidence="10">Putative multidrug export ATP-binding/permease protein</fullName>
        <ecNumber evidence="10">3.6.3.-</ecNumber>
    </submittedName>
</protein>
<feature type="transmembrane region" description="Helical" evidence="7">
    <location>
        <begin position="291"/>
        <end position="311"/>
    </location>
</feature>
<evidence type="ECO:0000256" key="5">
    <source>
        <dbReference type="ARBA" id="ARBA00022989"/>
    </source>
</evidence>
<dbReference type="PANTHER" id="PTHR43394">
    <property type="entry name" value="ATP-DEPENDENT PERMEASE MDL1, MITOCHONDRIAL"/>
    <property type="match status" value="1"/>
</dbReference>
<dbReference type="AlphaFoldDB" id="A0A1J5RPU9"/>
<dbReference type="PROSITE" id="PS50929">
    <property type="entry name" value="ABC_TM1F"/>
    <property type="match status" value="1"/>
</dbReference>
<dbReference type="InterPro" id="IPR027417">
    <property type="entry name" value="P-loop_NTPase"/>
</dbReference>
<feature type="transmembrane region" description="Helical" evidence="7">
    <location>
        <begin position="252"/>
        <end position="271"/>
    </location>
</feature>
<evidence type="ECO:0000256" key="7">
    <source>
        <dbReference type="SAM" id="Phobius"/>
    </source>
</evidence>
<feature type="transmembrane region" description="Helical" evidence="7">
    <location>
        <begin position="71"/>
        <end position="95"/>
    </location>
</feature>
<dbReference type="GO" id="GO:0005743">
    <property type="term" value="C:mitochondrial inner membrane"/>
    <property type="evidence" value="ECO:0007669"/>
    <property type="project" value="TreeGrafter"/>
</dbReference>
<evidence type="ECO:0000259" key="9">
    <source>
        <dbReference type="PROSITE" id="PS50929"/>
    </source>
</evidence>
<reference evidence="10" key="1">
    <citation type="submission" date="2016-10" db="EMBL/GenBank/DDBJ databases">
        <title>Sequence of Gallionella enrichment culture.</title>
        <authorList>
            <person name="Poehlein A."/>
            <person name="Muehling M."/>
            <person name="Daniel R."/>
        </authorList>
    </citation>
    <scope>NUCLEOTIDE SEQUENCE</scope>
</reference>
<dbReference type="PROSITE" id="PS50893">
    <property type="entry name" value="ABC_TRANSPORTER_2"/>
    <property type="match status" value="1"/>
</dbReference>
<dbReference type="SMART" id="SM00382">
    <property type="entry name" value="AAA"/>
    <property type="match status" value="1"/>
</dbReference>
<evidence type="ECO:0000313" key="10">
    <source>
        <dbReference type="EMBL" id="OIQ93967.1"/>
    </source>
</evidence>
<name>A0A1J5RPU9_9ZZZZ</name>
<dbReference type="InterPro" id="IPR017871">
    <property type="entry name" value="ABC_transporter-like_CS"/>
</dbReference>
<keyword evidence="3" id="KW-0547">Nucleotide-binding</keyword>
<dbReference type="Pfam" id="PF00005">
    <property type="entry name" value="ABC_tran"/>
    <property type="match status" value="1"/>
</dbReference>
<dbReference type="InterPro" id="IPR011918">
    <property type="entry name" value="ABC_MsbA_ATP-bd"/>
</dbReference>
<dbReference type="GO" id="GO:0015421">
    <property type="term" value="F:ABC-type oligopeptide transporter activity"/>
    <property type="evidence" value="ECO:0007669"/>
    <property type="project" value="TreeGrafter"/>
</dbReference>
<dbReference type="SUPFAM" id="SSF52540">
    <property type="entry name" value="P-loop containing nucleoside triphosphate hydrolases"/>
    <property type="match status" value="1"/>
</dbReference>
<evidence type="ECO:0000259" key="8">
    <source>
        <dbReference type="PROSITE" id="PS50893"/>
    </source>
</evidence>
<keyword evidence="6 7" id="KW-0472">Membrane</keyword>
<feature type="transmembrane region" description="Helical" evidence="7">
    <location>
        <begin position="30"/>
        <end position="51"/>
    </location>
</feature>
<keyword evidence="5 7" id="KW-1133">Transmembrane helix</keyword>
<keyword evidence="2 7" id="KW-0812">Transmembrane</keyword>
<feature type="transmembrane region" description="Helical" evidence="7">
    <location>
        <begin position="140"/>
        <end position="164"/>
    </location>
</feature>
<dbReference type="InterPro" id="IPR003439">
    <property type="entry name" value="ABC_transporter-like_ATP-bd"/>
</dbReference>
<comment type="caution">
    <text evidence="10">The sequence shown here is derived from an EMBL/GenBank/DDBJ whole genome shotgun (WGS) entry which is preliminary data.</text>
</comment>
<dbReference type="InterPro" id="IPR039421">
    <property type="entry name" value="Type_1_exporter"/>
</dbReference>
<feature type="domain" description="ABC transporter" evidence="8">
    <location>
        <begin position="348"/>
        <end position="584"/>
    </location>
</feature>
<dbReference type="GO" id="GO:0005524">
    <property type="term" value="F:ATP binding"/>
    <property type="evidence" value="ECO:0007669"/>
    <property type="project" value="UniProtKB-KW"/>
</dbReference>
<evidence type="ECO:0000256" key="1">
    <source>
        <dbReference type="ARBA" id="ARBA00004141"/>
    </source>
</evidence>
<dbReference type="NCBIfam" id="TIGR02204">
    <property type="entry name" value="MsbA_rel"/>
    <property type="match status" value="1"/>
</dbReference>
<dbReference type="InterPro" id="IPR036640">
    <property type="entry name" value="ABC1_TM_sf"/>
</dbReference>
<dbReference type="EC" id="3.6.3.-" evidence="10"/>
<feature type="transmembrane region" description="Helical" evidence="7">
    <location>
        <begin position="170"/>
        <end position="189"/>
    </location>
</feature>
<dbReference type="Gene3D" id="3.40.50.300">
    <property type="entry name" value="P-loop containing nucleotide triphosphate hydrolases"/>
    <property type="match status" value="1"/>
</dbReference>
<evidence type="ECO:0000256" key="4">
    <source>
        <dbReference type="ARBA" id="ARBA00022840"/>
    </source>
</evidence>
<dbReference type="FunFam" id="3.40.50.300:FF:000218">
    <property type="entry name" value="Multidrug ABC transporter ATP-binding protein"/>
    <property type="match status" value="1"/>
</dbReference>